<gene>
    <name evidence="3" type="ORF">DYB32_004627</name>
    <name evidence="2" type="ORF">H310_06304</name>
</gene>
<feature type="transmembrane region" description="Helical" evidence="1">
    <location>
        <begin position="80"/>
        <end position="102"/>
    </location>
</feature>
<feature type="transmembrane region" description="Helical" evidence="1">
    <location>
        <begin position="50"/>
        <end position="68"/>
    </location>
</feature>
<keyword evidence="1" id="KW-0472">Membrane</keyword>
<reference evidence="2" key="1">
    <citation type="submission" date="2013-12" db="EMBL/GenBank/DDBJ databases">
        <title>The Genome Sequence of Aphanomyces invadans NJM9701.</title>
        <authorList>
            <consortium name="The Broad Institute Genomics Platform"/>
            <person name="Russ C."/>
            <person name="Tyler B."/>
            <person name="van West P."/>
            <person name="Dieguez-Uribeondo J."/>
            <person name="Young S.K."/>
            <person name="Zeng Q."/>
            <person name="Gargeya S."/>
            <person name="Fitzgerald M."/>
            <person name="Abouelleil A."/>
            <person name="Alvarado L."/>
            <person name="Chapman S.B."/>
            <person name="Gainer-Dewar J."/>
            <person name="Goldberg J."/>
            <person name="Griggs A."/>
            <person name="Gujja S."/>
            <person name="Hansen M."/>
            <person name="Howarth C."/>
            <person name="Imamovic A."/>
            <person name="Ireland A."/>
            <person name="Larimer J."/>
            <person name="McCowan C."/>
            <person name="Murphy C."/>
            <person name="Pearson M."/>
            <person name="Poon T.W."/>
            <person name="Priest M."/>
            <person name="Roberts A."/>
            <person name="Saif S."/>
            <person name="Shea T."/>
            <person name="Sykes S."/>
            <person name="Wortman J."/>
            <person name="Nusbaum C."/>
            <person name="Birren B."/>
        </authorList>
    </citation>
    <scope>NUCLEOTIDE SEQUENCE [LARGE SCALE GENOMIC DNA]</scope>
    <source>
        <strain evidence="2">NJM9701</strain>
    </source>
</reference>
<evidence type="ECO:0000313" key="4">
    <source>
        <dbReference type="Proteomes" id="UP000285060"/>
    </source>
</evidence>
<dbReference type="VEuPathDB" id="FungiDB:H310_06304"/>
<evidence type="ECO:0000313" key="2">
    <source>
        <dbReference type="EMBL" id="ETW01687.1"/>
    </source>
</evidence>
<evidence type="ECO:0000256" key="1">
    <source>
        <dbReference type="SAM" id="Phobius"/>
    </source>
</evidence>
<keyword evidence="1" id="KW-1133">Transmembrane helix</keyword>
<accession>A0A024U715</accession>
<organism evidence="2">
    <name type="scientific">Aphanomyces invadans</name>
    <dbReference type="NCBI Taxonomy" id="157072"/>
    <lineage>
        <taxon>Eukaryota</taxon>
        <taxon>Sar</taxon>
        <taxon>Stramenopiles</taxon>
        <taxon>Oomycota</taxon>
        <taxon>Saprolegniomycetes</taxon>
        <taxon>Saprolegniales</taxon>
        <taxon>Verrucalvaceae</taxon>
        <taxon>Aphanomyces</taxon>
    </lineage>
</organism>
<dbReference type="GeneID" id="20083354"/>
<sequence length="240" mass="26474">MNSPNTPSTKASRQSQWLSMTAALAPRYTFHPIETGGVVVRVPVARDPCYLTALVVLGGATGYAVYVLEAVVLDSSSAKVIPLVFGLVIASFVLTTAAWTVFGCEIYTFATTKTITYEWRTLCLRRSRTFQVDLMKPFQVVAPTSSSQITRPTVGFLYDGEMVRLGFALTRREATDFLQDIASFVPEAIQPFQISPRMIQSQITAMEEQLARRTSVLPTRPDGPIDVHVTEEVAAMDELQ</sequence>
<evidence type="ECO:0000313" key="3">
    <source>
        <dbReference type="EMBL" id="RHY30097.1"/>
    </source>
</evidence>
<dbReference type="RefSeq" id="XP_008869535.1">
    <property type="nucleotide sequence ID" value="XM_008871313.1"/>
</dbReference>
<dbReference type="EMBL" id="KI913962">
    <property type="protein sequence ID" value="ETW01687.1"/>
    <property type="molecule type" value="Genomic_DNA"/>
</dbReference>
<dbReference type="Proteomes" id="UP000285060">
    <property type="component" value="Unassembled WGS sequence"/>
</dbReference>
<dbReference type="AlphaFoldDB" id="A0A024U715"/>
<dbReference type="EMBL" id="QUSY01000356">
    <property type="protein sequence ID" value="RHY30097.1"/>
    <property type="molecule type" value="Genomic_DNA"/>
</dbReference>
<keyword evidence="4" id="KW-1185">Reference proteome</keyword>
<proteinExistence type="predicted"/>
<name>A0A024U715_9STRA</name>
<dbReference type="OrthoDB" id="70072at2759"/>
<keyword evidence="1" id="KW-0812">Transmembrane</keyword>
<protein>
    <submittedName>
        <fullName evidence="2">Uncharacterized protein</fullName>
    </submittedName>
</protein>
<reference evidence="3 4" key="2">
    <citation type="submission" date="2018-08" db="EMBL/GenBank/DDBJ databases">
        <title>Aphanomyces genome sequencing and annotation.</title>
        <authorList>
            <person name="Minardi D."/>
            <person name="Oidtmann B."/>
            <person name="Van Der Giezen M."/>
            <person name="Studholme D.J."/>
        </authorList>
    </citation>
    <scope>NUCLEOTIDE SEQUENCE [LARGE SCALE GENOMIC DNA]</scope>
    <source>
        <strain evidence="3 4">NJM0002</strain>
    </source>
</reference>